<feature type="region of interest" description="Disordered" evidence="1">
    <location>
        <begin position="79"/>
        <end position="127"/>
    </location>
</feature>
<dbReference type="Gramene" id="TraesCS3B02G575800.1">
    <property type="protein sequence ID" value="TraesCS3B02G575800.1"/>
    <property type="gene ID" value="TraesCS3B02G575800"/>
</dbReference>
<keyword evidence="4" id="KW-1185">Reference proteome</keyword>
<feature type="compositionally biased region" description="Acidic residues" evidence="1">
    <location>
        <begin position="488"/>
        <end position="501"/>
    </location>
</feature>
<evidence type="ECO:0000256" key="1">
    <source>
        <dbReference type="SAM" id="MobiDB-lite"/>
    </source>
</evidence>
<reference evidence="3" key="2">
    <citation type="submission" date="2018-10" db="UniProtKB">
        <authorList>
            <consortium name="EnsemblPlants"/>
        </authorList>
    </citation>
    <scope>IDENTIFICATION</scope>
</reference>
<feature type="compositionally biased region" description="Basic residues" evidence="1">
    <location>
        <begin position="682"/>
        <end position="694"/>
    </location>
</feature>
<reference evidence="3" key="1">
    <citation type="submission" date="2018-08" db="EMBL/GenBank/DDBJ databases">
        <authorList>
            <person name="Rossello M."/>
        </authorList>
    </citation>
    <scope>NUCLEOTIDE SEQUENCE [LARGE SCALE GENOMIC DNA]</scope>
    <source>
        <strain evidence="3">cv. Chinese Spring</strain>
    </source>
</reference>
<dbReference type="OrthoDB" id="10517535at2759"/>
<evidence type="ECO:0000256" key="2">
    <source>
        <dbReference type="SAM" id="SignalP"/>
    </source>
</evidence>
<evidence type="ECO:0000313" key="3">
    <source>
        <dbReference type="EnsemblPlants" id="TraesCS3B02G575800.1"/>
    </source>
</evidence>
<proteinExistence type="predicted"/>
<dbReference type="EnsemblPlants" id="TraesCS3B02G575800.1">
    <property type="protein sequence ID" value="TraesCS3B02G575800.1"/>
    <property type="gene ID" value="TraesCS3B02G575800"/>
</dbReference>
<dbReference type="OMA" id="KFMRVHT"/>
<feature type="compositionally biased region" description="Low complexity" evidence="1">
    <location>
        <begin position="452"/>
        <end position="464"/>
    </location>
</feature>
<dbReference type="Proteomes" id="UP000019116">
    <property type="component" value="Chromosome 3B"/>
</dbReference>
<dbReference type="Gramene" id="TraesCS3B03G1438400.1">
    <property type="protein sequence ID" value="TraesCS3B03G1438400.1.CDS"/>
    <property type="gene ID" value="TraesCS3B03G1438400"/>
</dbReference>
<dbReference type="PANTHER" id="PTHR34835">
    <property type="entry name" value="OS07G0283600 PROTEIN-RELATED"/>
    <property type="match status" value="1"/>
</dbReference>
<organism evidence="3">
    <name type="scientific">Triticum aestivum</name>
    <name type="common">Wheat</name>
    <dbReference type="NCBI Taxonomy" id="4565"/>
    <lineage>
        <taxon>Eukaryota</taxon>
        <taxon>Viridiplantae</taxon>
        <taxon>Streptophyta</taxon>
        <taxon>Embryophyta</taxon>
        <taxon>Tracheophyta</taxon>
        <taxon>Spermatophyta</taxon>
        <taxon>Magnoliopsida</taxon>
        <taxon>Liliopsida</taxon>
        <taxon>Poales</taxon>
        <taxon>Poaceae</taxon>
        <taxon>BOP clade</taxon>
        <taxon>Pooideae</taxon>
        <taxon>Triticodae</taxon>
        <taxon>Triticeae</taxon>
        <taxon>Triticinae</taxon>
        <taxon>Triticum</taxon>
    </lineage>
</organism>
<feature type="region of interest" description="Disordered" evidence="1">
    <location>
        <begin position="452"/>
        <end position="594"/>
    </location>
</feature>
<feature type="region of interest" description="Disordered" evidence="1">
    <location>
        <begin position="899"/>
        <end position="923"/>
    </location>
</feature>
<feature type="compositionally biased region" description="Basic and acidic residues" evidence="1">
    <location>
        <begin position="672"/>
        <end position="681"/>
    </location>
</feature>
<feature type="compositionally biased region" description="Low complexity" evidence="1">
    <location>
        <begin position="717"/>
        <end position="733"/>
    </location>
</feature>
<name>A0A3B6FYI3_WHEAT</name>
<accession>A0A3B6FYI3</accession>
<evidence type="ECO:0000313" key="4">
    <source>
        <dbReference type="Proteomes" id="UP000019116"/>
    </source>
</evidence>
<feature type="chain" id="PRO_5043174078" description="DUF1985 domain-containing protein" evidence="2">
    <location>
        <begin position="25"/>
        <end position="960"/>
    </location>
</feature>
<keyword evidence="2" id="KW-0732">Signal</keyword>
<feature type="region of interest" description="Disordered" evidence="1">
    <location>
        <begin position="626"/>
        <end position="733"/>
    </location>
</feature>
<feature type="compositionally biased region" description="Low complexity" evidence="1">
    <location>
        <begin position="899"/>
        <end position="913"/>
    </location>
</feature>
<dbReference type="AlphaFoldDB" id="A0A3B6FYI3"/>
<protein>
    <recommendedName>
        <fullName evidence="5">DUF1985 domain-containing protein</fullName>
    </recommendedName>
</protein>
<feature type="signal peptide" evidence="2">
    <location>
        <begin position="1"/>
        <end position="24"/>
    </location>
</feature>
<dbReference type="PANTHER" id="PTHR34835:SF83">
    <property type="entry name" value="OS09G0105200 PROTEIN"/>
    <property type="match status" value="1"/>
</dbReference>
<sequence length="960" mass="101801">MKLLPAVLGLAFLLLVLSPNGVEARPASTGDHEKKPSGATFFIFGDDFADNWNLPLTDPITEMSRQWAYPYGSNYADADGFLRPNTPPGRFSKETMPRKRKGDGDGIDEVPSKKVKRPPPRNRASPSSLLLACKDMNDDRKGAIDDMDLTSLRNIQCDHLFNNLSVWLADLYDPNSREVVVPGRGRLPVNEEYVHRVMGVLRGGNDVPYNLPSETDIELGLELFGELGYAPKMTDLVDLIKGSENSDDTFKRMWLLLAGNTVIAPTTSNKVSPRWYAVLRDINGVKNLNWSKFIADELHKVLLKRKPTRGCLLFYNLLYIHAIDLSGLGIELPDGPFPINVWTKKLITLVLNKDVQADKVSFGKLPLKPEFGMNFCLFGGVEGLDKFMRVHTAPSCSEEKFAKSTQIVALFTSAMAGILGNLVESFTALDDEGHSHASRQVDAGLNVISSAARMTSRTTRSSQGRRTESAGKNVAEDSDSDDYHGGDDSDSDADSDDDDDDYRVVRRRPKDPFVASGSGTVDVDMGSGPADDETTHLDASVESGDRGLSQQEAQEAEATITPPFSFTNCAITPRPTSPAVPASPSQRPSSPIALSASEIHEAVKKVVVQELGIRVAEKGTGASVPLSTLRKEAPRRAPGKQSVAAKDSGIAPVKSAPMKKVAAAKGSPSEPGKSRSKDKSAVKKVKFAKTRSSPRLRATLSQTTSSETTEVIHLDESPTATSPSEKAAASSEGASDAVAATSAGVSDDTVFQLAAAATVTAAVEDIASVAVAIECENEVVPNIAHDGSEAEKVVGSTRDNMPTDTAIAGGEKNDADNPVVTAVADHALELSTPGARNYDGNFMPPSCSLRLDDIFGASPQVPPSTEATATAQAAPMLAQVPPAAPEAPAVAPYAQVPPAAPEAPVAAPSAQVPPTEPATGPDVVLGLAAPVDADSKGKALMKVTKAQPVAWAPPPNNSGK</sequence>
<evidence type="ECO:0008006" key="5">
    <source>
        <dbReference type="Google" id="ProtNLM"/>
    </source>
</evidence>